<protein>
    <submittedName>
        <fullName evidence="1">Uncharacterized protein</fullName>
    </submittedName>
</protein>
<reference evidence="1" key="1">
    <citation type="submission" date="2020-07" db="EMBL/GenBank/DDBJ databases">
        <authorList>
            <person name="Nazaruddin N."/>
        </authorList>
    </citation>
    <scope>NUCLEOTIDE SEQUENCE</scope>
</reference>
<keyword evidence="2" id="KW-1185">Reference proteome</keyword>
<dbReference type="AlphaFoldDB" id="A0A6V7GXZ2"/>
<name>A0A6V7GXZ2_9HYME</name>
<dbReference type="EMBL" id="CAJDYZ010003925">
    <property type="protein sequence ID" value="CAD1470700.1"/>
    <property type="molecule type" value="Genomic_DNA"/>
</dbReference>
<gene>
    <name evidence="1" type="ORF">MHI_LOCUS200470</name>
</gene>
<comment type="caution">
    <text evidence="1">The sequence shown here is derived from an EMBL/GenBank/DDBJ whole genome shotgun (WGS) entry which is preliminary data.</text>
</comment>
<evidence type="ECO:0000313" key="1">
    <source>
        <dbReference type="EMBL" id="CAD1470700.1"/>
    </source>
</evidence>
<sequence length="89" mass="10551">TCRDVPLECLYIFDLVDLVCECVGIDGRYFKRLTLIIKLKKPLQSDFKYICSLWIFSNEIGPYISEIEKARADFMKHQLNEENLREQKC</sequence>
<proteinExistence type="predicted"/>
<feature type="non-terminal residue" evidence="1">
    <location>
        <position position="89"/>
    </location>
</feature>
<dbReference type="Proteomes" id="UP000752696">
    <property type="component" value="Unassembled WGS sequence"/>
</dbReference>
<accession>A0A6V7GXZ2</accession>
<organism evidence="1 2">
    <name type="scientific">Heterotrigona itama</name>
    <dbReference type="NCBI Taxonomy" id="395501"/>
    <lineage>
        <taxon>Eukaryota</taxon>
        <taxon>Metazoa</taxon>
        <taxon>Ecdysozoa</taxon>
        <taxon>Arthropoda</taxon>
        <taxon>Hexapoda</taxon>
        <taxon>Insecta</taxon>
        <taxon>Pterygota</taxon>
        <taxon>Neoptera</taxon>
        <taxon>Endopterygota</taxon>
        <taxon>Hymenoptera</taxon>
        <taxon>Apocrita</taxon>
        <taxon>Aculeata</taxon>
        <taxon>Apoidea</taxon>
        <taxon>Anthophila</taxon>
        <taxon>Apidae</taxon>
        <taxon>Heterotrigona</taxon>
    </lineage>
</organism>
<evidence type="ECO:0000313" key="2">
    <source>
        <dbReference type="Proteomes" id="UP000752696"/>
    </source>
</evidence>